<feature type="region of interest" description="Disordered" evidence="1">
    <location>
        <begin position="108"/>
        <end position="131"/>
    </location>
</feature>
<comment type="caution">
    <text evidence="3">The sequence shown here is derived from an EMBL/GenBank/DDBJ whole genome shotgun (WGS) entry which is preliminary data.</text>
</comment>
<dbReference type="Proteomes" id="UP001218188">
    <property type="component" value="Unassembled WGS sequence"/>
</dbReference>
<sequence length="131" mass="13101">MLALRLLLAAQFAFAATIPVFTLLARQELTPSAGCVSSCTVVEEPATAGNTSLATLCTSAVVNGYAQCYSCMVGAAVFPQDVAQEIVDGYASDCSGAGFPVSTATVSETSDGTGTGTTVATGGYRRGDGGL</sequence>
<name>A0AAD6SYH7_9AGAR</name>
<evidence type="ECO:0000256" key="1">
    <source>
        <dbReference type="SAM" id="MobiDB-lite"/>
    </source>
</evidence>
<accession>A0AAD6SYH7</accession>
<gene>
    <name evidence="3" type="ORF">C8F04DRAFT_1096279</name>
</gene>
<organism evidence="3 4">
    <name type="scientific">Mycena alexandri</name>
    <dbReference type="NCBI Taxonomy" id="1745969"/>
    <lineage>
        <taxon>Eukaryota</taxon>
        <taxon>Fungi</taxon>
        <taxon>Dikarya</taxon>
        <taxon>Basidiomycota</taxon>
        <taxon>Agaricomycotina</taxon>
        <taxon>Agaricomycetes</taxon>
        <taxon>Agaricomycetidae</taxon>
        <taxon>Agaricales</taxon>
        <taxon>Marasmiineae</taxon>
        <taxon>Mycenaceae</taxon>
        <taxon>Mycena</taxon>
    </lineage>
</organism>
<feature type="chain" id="PRO_5042245803" evidence="2">
    <location>
        <begin position="16"/>
        <end position="131"/>
    </location>
</feature>
<feature type="non-terminal residue" evidence="3">
    <location>
        <position position="131"/>
    </location>
</feature>
<protein>
    <submittedName>
        <fullName evidence="3">Uncharacterized protein</fullName>
    </submittedName>
</protein>
<dbReference type="AlphaFoldDB" id="A0AAD6SYH7"/>
<keyword evidence="4" id="KW-1185">Reference proteome</keyword>
<evidence type="ECO:0000313" key="4">
    <source>
        <dbReference type="Proteomes" id="UP001218188"/>
    </source>
</evidence>
<evidence type="ECO:0000313" key="3">
    <source>
        <dbReference type="EMBL" id="KAJ7036148.1"/>
    </source>
</evidence>
<evidence type="ECO:0000256" key="2">
    <source>
        <dbReference type="SAM" id="SignalP"/>
    </source>
</evidence>
<feature type="signal peptide" evidence="2">
    <location>
        <begin position="1"/>
        <end position="15"/>
    </location>
</feature>
<dbReference type="EMBL" id="JARJCM010000045">
    <property type="protein sequence ID" value="KAJ7036148.1"/>
    <property type="molecule type" value="Genomic_DNA"/>
</dbReference>
<proteinExistence type="predicted"/>
<reference evidence="3" key="1">
    <citation type="submission" date="2023-03" db="EMBL/GenBank/DDBJ databases">
        <title>Massive genome expansion in bonnet fungi (Mycena s.s.) driven by repeated elements and novel gene families across ecological guilds.</title>
        <authorList>
            <consortium name="Lawrence Berkeley National Laboratory"/>
            <person name="Harder C.B."/>
            <person name="Miyauchi S."/>
            <person name="Viragh M."/>
            <person name="Kuo A."/>
            <person name="Thoen E."/>
            <person name="Andreopoulos B."/>
            <person name="Lu D."/>
            <person name="Skrede I."/>
            <person name="Drula E."/>
            <person name="Henrissat B."/>
            <person name="Morin E."/>
            <person name="Kohler A."/>
            <person name="Barry K."/>
            <person name="LaButti K."/>
            <person name="Morin E."/>
            <person name="Salamov A."/>
            <person name="Lipzen A."/>
            <person name="Mereny Z."/>
            <person name="Hegedus B."/>
            <person name="Baldrian P."/>
            <person name="Stursova M."/>
            <person name="Weitz H."/>
            <person name="Taylor A."/>
            <person name="Grigoriev I.V."/>
            <person name="Nagy L.G."/>
            <person name="Martin F."/>
            <person name="Kauserud H."/>
        </authorList>
    </citation>
    <scope>NUCLEOTIDE SEQUENCE</scope>
    <source>
        <strain evidence="3">CBHHK200</strain>
    </source>
</reference>
<keyword evidence="2" id="KW-0732">Signal</keyword>